<name>A0A521CJL5_9SPHI</name>
<evidence type="ECO:0000256" key="2">
    <source>
        <dbReference type="SAM" id="SignalP"/>
    </source>
</evidence>
<evidence type="ECO:0000313" key="4">
    <source>
        <dbReference type="EMBL" id="SMO59628.1"/>
    </source>
</evidence>
<dbReference type="InterPro" id="IPR014755">
    <property type="entry name" value="Cu-Rt/internalin_Ig-like"/>
</dbReference>
<reference evidence="4 5" key="1">
    <citation type="submission" date="2017-05" db="EMBL/GenBank/DDBJ databases">
        <authorList>
            <person name="Varghese N."/>
            <person name="Submissions S."/>
        </authorList>
    </citation>
    <scope>NUCLEOTIDE SEQUENCE [LARGE SCALE GENOMIC DNA]</scope>
    <source>
        <strain evidence="4 5">DSM 21342</strain>
    </source>
</reference>
<gene>
    <name evidence="4" type="ORF">SAMN06265350_104134</name>
</gene>
<feature type="signal peptide" evidence="2">
    <location>
        <begin position="1"/>
        <end position="19"/>
    </location>
</feature>
<sequence length="774" mass="86421">MKNILPILLLFFHFLTANAQIVDNFSDGNFNSSPKWEGDTAFFKVNTALQLQSKTATSTQTVSLATGNTFCLNTMWQFYVQMDFDPSTSNQMRIYLVSNKVDLKAPLNGYFIQIGENGASDSYDLYRQNGSSITKIIDGPPKLRALASELKANIRISCDNTGKWTLETDQLDGTGFKTEGSVIDQTFTSSTYFGINLTYTATRSDKFYFDDLQISMLKNIPPPKPIYQAKFGDVVFNELFPDPSPQIDLPTTEFIELYNTSDSLLFFDGWQLSDASSIANFPADSIRPKEYVILCARADTAEFKRFGKTIGLSPWPSLNNAGDLLTLKRKDGTIIDRVNYTDSWYRDVNKKAGGYTLELIDSKSPCTGARNWIASNDISGGTPGKINSASQSLDTIQFRIDKFTRIDNVSINLHFSLPTDSSSLVNSQNYQLTELVRPITLIPTTSLFDEVVLTFAKPFEAGKNYELSINTIAACKNQTIPFQKLSFFIPYSIQPNEILINEILFNPRPNGADFVEIYNNSFKTFDLAQLELGSINSKDSLYSKPICSSSILFKPGEYLAITLDPENIKTEYQPKNPDPIIKPASMPTYNDDKGVVFLKSQGQIIDRFDYNEKMHFALIHNPEGVSLERVSFNRPANDNGNFHSASSAVGYATPGYKNSQSMNDIDETSQEITLAQSIISPDNDGIDDFITLNYHFDKPGTMANITIYDAKGRLVRKLSNNELLGTEGSIIWDGLNDKQQPITIGPHMINIEVFKTDGNVSKFRKVCLVAGKLN</sequence>
<dbReference type="AlphaFoldDB" id="A0A521CJL5"/>
<dbReference type="InterPro" id="IPR001322">
    <property type="entry name" value="Lamin_tail_dom"/>
</dbReference>
<keyword evidence="5" id="KW-1185">Reference proteome</keyword>
<dbReference type="SUPFAM" id="SSF74853">
    <property type="entry name" value="Lamin A/C globular tail domain"/>
    <property type="match status" value="1"/>
</dbReference>
<evidence type="ECO:0000259" key="3">
    <source>
        <dbReference type="PROSITE" id="PS51841"/>
    </source>
</evidence>
<dbReference type="RefSeq" id="WP_142603076.1">
    <property type="nucleotide sequence ID" value="NZ_FXSZ01000004.1"/>
</dbReference>
<dbReference type="Pfam" id="PF00932">
    <property type="entry name" value="LTD"/>
    <property type="match status" value="2"/>
</dbReference>
<evidence type="ECO:0000256" key="1">
    <source>
        <dbReference type="ARBA" id="ARBA00022729"/>
    </source>
</evidence>
<protein>
    <submittedName>
        <fullName evidence="4">Lamin Tail Domain</fullName>
    </submittedName>
</protein>
<evidence type="ECO:0000313" key="5">
    <source>
        <dbReference type="Proteomes" id="UP000315971"/>
    </source>
</evidence>
<dbReference type="OrthoDB" id="9758406at2"/>
<dbReference type="InterPro" id="IPR036415">
    <property type="entry name" value="Lamin_tail_dom_sf"/>
</dbReference>
<accession>A0A521CJL5</accession>
<feature type="domain" description="LTD" evidence="3">
    <location>
        <begin position="222"/>
        <end position="342"/>
    </location>
</feature>
<dbReference type="Gene3D" id="2.60.40.4070">
    <property type="match status" value="1"/>
</dbReference>
<organism evidence="4 5">
    <name type="scientific">Solitalea koreensis</name>
    <dbReference type="NCBI Taxonomy" id="543615"/>
    <lineage>
        <taxon>Bacteria</taxon>
        <taxon>Pseudomonadati</taxon>
        <taxon>Bacteroidota</taxon>
        <taxon>Sphingobacteriia</taxon>
        <taxon>Sphingobacteriales</taxon>
        <taxon>Sphingobacteriaceae</taxon>
        <taxon>Solitalea</taxon>
    </lineage>
</organism>
<proteinExistence type="predicted"/>
<dbReference type="EMBL" id="FXSZ01000004">
    <property type="protein sequence ID" value="SMO59628.1"/>
    <property type="molecule type" value="Genomic_DNA"/>
</dbReference>
<dbReference type="Proteomes" id="UP000315971">
    <property type="component" value="Unassembled WGS sequence"/>
</dbReference>
<dbReference type="PROSITE" id="PS51841">
    <property type="entry name" value="LTD"/>
    <property type="match status" value="1"/>
</dbReference>
<feature type="chain" id="PRO_5022224101" evidence="2">
    <location>
        <begin position="20"/>
        <end position="774"/>
    </location>
</feature>
<dbReference type="Gene3D" id="2.60.40.1220">
    <property type="match status" value="1"/>
</dbReference>
<keyword evidence="1 2" id="KW-0732">Signal</keyword>